<dbReference type="Pfam" id="PF00126">
    <property type="entry name" value="HTH_1"/>
    <property type="match status" value="1"/>
</dbReference>
<evidence type="ECO:0000256" key="4">
    <source>
        <dbReference type="ARBA" id="ARBA00023163"/>
    </source>
</evidence>
<evidence type="ECO:0000256" key="3">
    <source>
        <dbReference type="ARBA" id="ARBA00023125"/>
    </source>
</evidence>
<dbReference type="Gene3D" id="3.40.190.290">
    <property type="match status" value="1"/>
</dbReference>
<accession>A0A0W0YVM4</accession>
<evidence type="ECO:0000313" key="7">
    <source>
        <dbReference type="Proteomes" id="UP000054600"/>
    </source>
</evidence>
<keyword evidence="2" id="KW-0805">Transcription regulation</keyword>
<dbReference type="GO" id="GO:0000976">
    <property type="term" value="F:transcription cis-regulatory region binding"/>
    <property type="evidence" value="ECO:0007669"/>
    <property type="project" value="TreeGrafter"/>
</dbReference>
<evidence type="ECO:0000313" key="6">
    <source>
        <dbReference type="EMBL" id="KTD60924.1"/>
    </source>
</evidence>
<dbReference type="PANTHER" id="PTHR30126:SF40">
    <property type="entry name" value="HTH-TYPE TRANSCRIPTIONAL REGULATOR GLTR"/>
    <property type="match status" value="1"/>
</dbReference>
<dbReference type="CDD" id="cd05466">
    <property type="entry name" value="PBP2_LTTR_substrate"/>
    <property type="match status" value="1"/>
</dbReference>
<feature type="domain" description="HTH lysR-type" evidence="5">
    <location>
        <begin position="1"/>
        <end position="60"/>
    </location>
</feature>
<reference evidence="6 7" key="1">
    <citation type="submission" date="2015-11" db="EMBL/GenBank/DDBJ databases">
        <title>Genomic analysis of 38 Legionella species identifies large and diverse effector repertoires.</title>
        <authorList>
            <person name="Burstein D."/>
            <person name="Amaro F."/>
            <person name="Zusman T."/>
            <person name="Lifshitz Z."/>
            <person name="Cohen O."/>
            <person name="Gilbert J.A."/>
            <person name="Pupko T."/>
            <person name="Shuman H.A."/>
            <person name="Segal G."/>
        </authorList>
    </citation>
    <scope>NUCLEOTIDE SEQUENCE [LARGE SCALE GENOMIC DNA]</scope>
    <source>
        <strain evidence="6 7">ATCC 49655</strain>
    </source>
</reference>
<dbReference type="InterPro" id="IPR000847">
    <property type="entry name" value="LysR_HTH_N"/>
</dbReference>
<evidence type="ECO:0000259" key="5">
    <source>
        <dbReference type="PROSITE" id="PS50931"/>
    </source>
</evidence>
<dbReference type="PANTHER" id="PTHR30126">
    <property type="entry name" value="HTH-TYPE TRANSCRIPTIONAL REGULATOR"/>
    <property type="match status" value="1"/>
</dbReference>
<dbReference type="PROSITE" id="PS50931">
    <property type="entry name" value="HTH_LYSR"/>
    <property type="match status" value="1"/>
</dbReference>
<dbReference type="InterPro" id="IPR036388">
    <property type="entry name" value="WH-like_DNA-bd_sf"/>
</dbReference>
<dbReference type="InterPro" id="IPR036390">
    <property type="entry name" value="WH_DNA-bd_sf"/>
</dbReference>
<sequence length="287" mass="32651">MILLDPQLLAFEAIVSEGTVHAAAESLFLTQTAVTQRLRLLEQKMQTTLFIRSRRGMLLTAEGEQLHRYCQRVTEMGSVVLANIQGAGVLSDLRMKIAGPSSIMRSRIIPQCQPILKNFPKLHMSFLIDDTFDISQQLKSGAVDFVLVRPEQVTQEMNNKPLSPEHYLLVCSANWKHRKLSDIIRNEKIIDFDQNDQMTFSYLNKYGLLNGIQSERHFVNNTESIAQLFIAEFGYGVLTREFAEPYIQAGGLHILNEGKAYINPITLAWYKRLEQPDYFAATIDAIK</sequence>
<dbReference type="PATRIC" id="fig|1122169.6.peg.1536"/>
<dbReference type="Gene3D" id="1.10.10.10">
    <property type="entry name" value="Winged helix-like DNA-binding domain superfamily/Winged helix DNA-binding domain"/>
    <property type="match status" value="1"/>
</dbReference>
<keyword evidence="4" id="KW-0804">Transcription</keyword>
<dbReference type="Pfam" id="PF03466">
    <property type="entry name" value="LysR_substrate"/>
    <property type="match status" value="1"/>
</dbReference>
<proteinExistence type="inferred from homology"/>
<dbReference type="STRING" id="1122169.Lsha_1335"/>
<comment type="similarity">
    <text evidence="1">Belongs to the LysR transcriptional regulatory family.</text>
</comment>
<dbReference type="PRINTS" id="PR00039">
    <property type="entry name" value="HTHLYSR"/>
</dbReference>
<dbReference type="eggNOG" id="COG0583">
    <property type="taxonomic scope" value="Bacteria"/>
</dbReference>
<dbReference type="AlphaFoldDB" id="A0A0W0YVM4"/>
<protein>
    <submittedName>
        <fullName evidence="6">LysR family transcriptional regulator</fullName>
    </submittedName>
</protein>
<comment type="caution">
    <text evidence="6">The sequence shown here is derived from an EMBL/GenBank/DDBJ whole genome shotgun (WGS) entry which is preliminary data.</text>
</comment>
<dbReference type="SUPFAM" id="SSF53850">
    <property type="entry name" value="Periplasmic binding protein-like II"/>
    <property type="match status" value="1"/>
</dbReference>
<dbReference type="GO" id="GO:0003700">
    <property type="term" value="F:DNA-binding transcription factor activity"/>
    <property type="evidence" value="ECO:0007669"/>
    <property type="project" value="InterPro"/>
</dbReference>
<evidence type="ECO:0000256" key="1">
    <source>
        <dbReference type="ARBA" id="ARBA00009437"/>
    </source>
</evidence>
<dbReference type="EMBL" id="LNYW01000040">
    <property type="protein sequence ID" value="KTD60924.1"/>
    <property type="molecule type" value="Genomic_DNA"/>
</dbReference>
<organism evidence="6 7">
    <name type="scientific">Legionella shakespearei DSM 23087</name>
    <dbReference type="NCBI Taxonomy" id="1122169"/>
    <lineage>
        <taxon>Bacteria</taxon>
        <taxon>Pseudomonadati</taxon>
        <taxon>Pseudomonadota</taxon>
        <taxon>Gammaproteobacteria</taxon>
        <taxon>Legionellales</taxon>
        <taxon>Legionellaceae</taxon>
        <taxon>Legionella</taxon>
    </lineage>
</organism>
<dbReference type="InterPro" id="IPR005119">
    <property type="entry name" value="LysR_subst-bd"/>
</dbReference>
<evidence type="ECO:0000256" key="2">
    <source>
        <dbReference type="ARBA" id="ARBA00023015"/>
    </source>
</evidence>
<dbReference type="Proteomes" id="UP000054600">
    <property type="component" value="Unassembled WGS sequence"/>
</dbReference>
<keyword evidence="3" id="KW-0238">DNA-binding</keyword>
<gene>
    <name evidence="6" type="ORF">Lsha_1335</name>
</gene>
<keyword evidence="7" id="KW-1185">Reference proteome</keyword>
<dbReference type="SUPFAM" id="SSF46785">
    <property type="entry name" value="Winged helix' DNA-binding domain"/>
    <property type="match status" value="1"/>
</dbReference>
<dbReference type="OrthoDB" id="6787458at2"/>
<dbReference type="RefSeq" id="WP_018578698.1">
    <property type="nucleotide sequence ID" value="NZ_KB892437.1"/>
</dbReference>
<name>A0A0W0YVM4_9GAMM</name>